<dbReference type="SUPFAM" id="SSF75516">
    <property type="entry name" value="Pheromone-binding domain of LuxR-like quorum-sensing transcription factors"/>
    <property type="match status" value="1"/>
</dbReference>
<keyword evidence="1" id="KW-0805">Transcription regulation</keyword>
<evidence type="ECO:0000259" key="4">
    <source>
        <dbReference type="PROSITE" id="PS50043"/>
    </source>
</evidence>
<gene>
    <name evidence="5" type="ORF">E7V67_004390</name>
</gene>
<dbReference type="Pfam" id="PF03472">
    <property type="entry name" value="Autoind_bind"/>
    <property type="match status" value="1"/>
</dbReference>
<dbReference type="EMBL" id="CP136508">
    <property type="protein sequence ID" value="WUR14347.1"/>
    <property type="molecule type" value="Genomic_DNA"/>
</dbReference>
<evidence type="ECO:0000313" key="5">
    <source>
        <dbReference type="EMBL" id="WUR14347.1"/>
    </source>
</evidence>
<keyword evidence="2" id="KW-0238">DNA-binding</keyword>
<dbReference type="Proteomes" id="UP000321323">
    <property type="component" value="Chromosome"/>
</dbReference>
<dbReference type="PANTHER" id="PTHR44688:SF16">
    <property type="entry name" value="DNA-BINDING TRANSCRIPTIONAL ACTIVATOR DEVR_DOSR"/>
    <property type="match status" value="1"/>
</dbReference>
<keyword evidence="6" id="KW-1185">Reference proteome</keyword>
<dbReference type="InterPro" id="IPR036693">
    <property type="entry name" value="TF_LuxR_autoind-bd_dom_sf"/>
</dbReference>
<dbReference type="InterPro" id="IPR005143">
    <property type="entry name" value="TF_LuxR_autoind-bd_dom"/>
</dbReference>
<dbReference type="Pfam" id="PF00196">
    <property type="entry name" value="GerE"/>
    <property type="match status" value="1"/>
</dbReference>
<dbReference type="Gene3D" id="3.30.450.80">
    <property type="entry name" value="Transcription factor LuxR-like, autoinducer-binding domain"/>
    <property type="match status" value="1"/>
</dbReference>
<dbReference type="PANTHER" id="PTHR44688">
    <property type="entry name" value="DNA-BINDING TRANSCRIPTIONAL ACTIVATOR DEVR_DOSR"/>
    <property type="match status" value="1"/>
</dbReference>
<organism evidence="5 6">
    <name type="scientific">[Empedobacter] haloabium</name>
    <dbReference type="NCBI Taxonomy" id="592317"/>
    <lineage>
        <taxon>Bacteria</taxon>
        <taxon>Pseudomonadati</taxon>
        <taxon>Pseudomonadota</taxon>
        <taxon>Betaproteobacteria</taxon>
        <taxon>Burkholderiales</taxon>
        <taxon>Oxalobacteraceae</taxon>
        <taxon>Telluria group</taxon>
        <taxon>Telluria group incertae sedis</taxon>
    </lineage>
</organism>
<sequence length="228" mass="25066">MQVLDAVKSEAEVLEVLVTAVLELGFEYCAFGMRWPLPVIRPAMSIIANYPESWRKRYLEKNYVACDPTVAHGLTSQQALVWSDQVFAAAPALWDDARDHGLRVGVAQSAYNARGVAGLLTVSRSHEPVGDAELRKHAPHLWWLSQAALDAMTRVTLQNGRAEANICLTAREVEVLRWSADGKTANDIAEIIQISERTVSFHINNALLKLGTANKTAGVIKAALLRLL</sequence>
<dbReference type="PROSITE" id="PS50043">
    <property type="entry name" value="HTH_LUXR_2"/>
    <property type="match status" value="1"/>
</dbReference>
<dbReference type="InterPro" id="IPR036388">
    <property type="entry name" value="WH-like_DNA-bd_sf"/>
</dbReference>
<proteinExistence type="predicted"/>
<accession>A0ABZ1UP77</accession>
<evidence type="ECO:0000256" key="1">
    <source>
        <dbReference type="ARBA" id="ARBA00023015"/>
    </source>
</evidence>
<dbReference type="Gene3D" id="1.10.10.10">
    <property type="entry name" value="Winged helix-like DNA-binding domain superfamily/Winged helix DNA-binding domain"/>
    <property type="match status" value="1"/>
</dbReference>
<feature type="domain" description="HTH luxR-type" evidence="4">
    <location>
        <begin position="161"/>
        <end position="226"/>
    </location>
</feature>
<dbReference type="CDD" id="cd06170">
    <property type="entry name" value="LuxR_C_like"/>
    <property type="match status" value="1"/>
</dbReference>
<evidence type="ECO:0000256" key="2">
    <source>
        <dbReference type="ARBA" id="ARBA00023125"/>
    </source>
</evidence>
<name>A0ABZ1UP77_9BURK</name>
<dbReference type="InterPro" id="IPR000792">
    <property type="entry name" value="Tscrpt_reg_LuxR_C"/>
</dbReference>
<dbReference type="InterPro" id="IPR016032">
    <property type="entry name" value="Sig_transdc_resp-reg_C-effctor"/>
</dbReference>
<reference evidence="5 6" key="1">
    <citation type="journal article" date="2019" name="Int. J. Syst. Evol. Microbiol.">
        <title>The Draft Whole-Genome Sequence of the Antibiotic Producer Empedobacter haloabium ATCC 31962 Provides Indications for Its Taxonomic Reclassification.</title>
        <authorList>
            <person name="Miess H."/>
            <person name="Arlt P."/>
            <person name="Apel A.K."/>
            <person name="Weber T."/>
            <person name="Nieselt K."/>
            <person name="Hanssen F."/>
            <person name="Czemmel S."/>
            <person name="Nahnsen S."/>
            <person name="Gross H."/>
        </authorList>
    </citation>
    <scope>NUCLEOTIDE SEQUENCE [LARGE SCALE GENOMIC DNA]</scope>
    <source>
        <strain evidence="5 6">ATCC 31962</strain>
    </source>
</reference>
<protein>
    <submittedName>
        <fullName evidence="5">Autoinducer binding domain-containing protein</fullName>
    </submittedName>
</protein>
<dbReference type="PROSITE" id="PS00622">
    <property type="entry name" value="HTH_LUXR_1"/>
    <property type="match status" value="1"/>
</dbReference>
<evidence type="ECO:0000313" key="6">
    <source>
        <dbReference type="Proteomes" id="UP000321323"/>
    </source>
</evidence>
<dbReference type="PRINTS" id="PR00038">
    <property type="entry name" value="HTHLUXR"/>
</dbReference>
<dbReference type="SUPFAM" id="SSF46894">
    <property type="entry name" value="C-terminal effector domain of the bipartite response regulators"/>
    <property type="match status" value="1"/>
</dbReference>
<dbReference type="SMART" id="SM00421">
    <property type="entry name" value="HTH_LUXR"/>
    <property type="match status" value="1"/>
</dbReference>
<evidence type="ECO:0000256" key="3">
    <source>
        <dbReference type="ARBA" id="ARBA00023163"/>
    </source>
</evidence>
<keyword evidence="3" id="KW-0804">Transcription</keyword>